<reference evidence="2" key="1">
    <citation type="submission" date="2013-08" db="EMBL/GenBank/DDBJ databases">
        <authorList>
            <person name="Mendez C."/>
            <person name="Richter M."/>
            <person name="Ferrer M."/>
            <person name="Sanchez J."/>
        </authorList>
    </citation>
    <scope>NUCLEOTIDE SEQUENCE</scope>
</reference>
<keyword evidence="1" id="KW-0812">Transmembrane</keyword>
<protein>
    <submittedName>
        <fullName evidence="2">Integral membrane sensor signal transduction histidine kinase</fullName>
    </submittedName>
</protein>
<organism evidence="2">
    <name type="scientific">mine drainage metagenome</name>
    <dbReference type="NCBI Taxonomy" id="410659"/>
    <lineage>
        <taxon>unclassified sequences</taxon>
        <taxon>metagenomes</taxon>
        <taxon>ecological metagenomes</taxon>
    </lineage>
</organism>
<keyword evidence="1" id="KW-0472">Membrane</keyword>
<feature type="transmembrane region" description="Helical" evidence="1">
    <location>
        <begin position="180"/>
        <end position="202"/>
    </location>
</feature>
<sequence length="233" mass="25610">MRWLRPKSLSGLMLLGVGLLALLLLIAIVTAAVQFSTISATGQSIVNESVNAARESQRLFSEIDSLERTARLYDVLDDPRLLQLYERQNAHLSATRDQLYAQASGAARRTLMQLAAVQNQIRSRVLTTPPGTQAAEAAGLSKLFAHLGVLVDRVAEQSNQQIDADVATFRSLTARARAHLFWQAGLLVPLMLLAVFVLTLVIGRPLRQIDRAISELGHGRLHQRITVRGPHDL</sequence>
<proteinExistence type="predicted"/>
<comment type="caution">
    <text evidence="2">The sequence shown here is derived from an EMBL/GenBank/DDBJ whole genome shotgun (WGS) entry which is preliminary data.</text>
</comment>
<name>T1A1W1_9ZZZZ</name>
<dbReference type="AlphaFoldDB" id="T1A1W1"/>
<accession>T1A1W1</accession>
<dbReference type="EMBL" id="AUZX01013632">
    <property type="protein sequence ID" value="EQD35034.1"/>
    <property type="molecule type" value="Genomic_DNA"/>
</dbReference>
<keyword evidence="2" id="KW-0808">Transferase</keyword>
<evidence type="ECO:0000256" key="1">
    <source>
        <dbReference type="SAM" id="Phobius"/>
    </source>
</evidence>
<keyword evidence="1" id="KW-1133">Transmembrane helix</keyword>
<feature type="non-terminal residue" evidence="2">
    <location>
        <position position="233"/>
    </location>
</feature>
<dbReference type="GO" id="GO:0016301">
    <property type="term" value="F:kinase activity"/>
    <property type="evidence" value="ECO:0007669"/>
    <property type="project" value="UniProtKB-KW"/>
</dbReference>
<keyword evidence="2" id="KW-0418">Kinase</keyword>
<evidence type="ECO:0000313" key="2">
    <source>
        <dbReference type="EMBL" id="EQD35034.1"/>
    </source>
</evidence>
<reference evidence="2" key="2">
    <citation type="journal article" date="2014" name="ISME J.">
        <title>Microbial stratification in low pH oxic and suboxic macroscopic growths along an acid mine drainage.</title>
        <authorList>
            <person name="Mendez-Garcia C."/>
            <person name="Mesa V."/>
            <person name="Sprenger R.R."/>
            <person name="Richter M."/>
            <person name="Diez M.S."/>
            <person name="Solano J."/>
            <person name="Bargiela R."/>
            <person name="Golyshina O.V."/>
            <person name="Manteca A."/>
            <person name="Ramos J.L."/>
            <person name="Gallego J.R."/>
            <person name="Llorente I."/>
            <person name="Martins Dos Santos V.A."/>
            <person name="Jensen O.N."/>
            <person name="Pelaez A.I."/>
            <person name="Sanchez J."/>
            <person name="Ferrer M."/>
        </authorList>
    </citation>
    <scope>NUCLEOTIDE SEQUENCE</scope>
</reference>
<gene>
    <name evidence="2" type="ORF">B1A_18478</name>
</gene>